<feature type="region of interest" description="Disordered" evidence="1">
    <location>
        <begin position="20"/>
        <end position="41"/>
    </location>
</feature>
<sequence>MKKILFAILSISFLQVSCSSSSEKEGREDESNVTMDDFPETIDVPMNPSPADNSMNSLDWDGTYRGTLPCADCEGIETELTLNQDGTYSYKTNYLGKNDALEEEYTGKFSWDKEGRSIQLDGLKGSPGKYQVGENQIWHLDQDGNRISGNLADLYILKKQ</sequence>
<keyword evidence="2" id="KW-0449">Lipoprotein</keyword>
<proteinExistence type="predicted"/>
<dbReference type="Gene3D" id="2.40.128.640">
    <property type="match status" value="1"/>
</dbReference>
<dbReference type="EMBL" id="FNAC01000019">
    <property type="protein sequence ID" value="SDD20924.1"/>
    <property type="molecule type" value="Genomic_DNA"/>
</dbReference>
<keyword evidence="3" id="KW-1185">Reference proteome</keyword>
<evidence type="ECO:0000313" key="2">
    <source>
        <dbReference type="EMBL" id="SDD20924.1"/>
    </source>
</evidence>
<protein>
    <submittedName>
        <fullName evidence="2">Uncharacterized lipoprotein NlpE involved in copper resistance</fullName>
    </submittedName>
</protein>
<dbReference type="STRING" id="686796.SAMN04488104_101915"/>
<evidence type="ECO:0000313" key="3">
    <source>
        <dbReference type="Proteomes" id="UP000199060"/>
    </source>
</evidence>
<dbReference type="RefSeq" id="WP_087939589.1">
    <property type="nucleotide sequence ID" value="NZ_FNAC01000019.1"/>
</dbReference>
<name>A0A1G6SWG8_9BACT</name>
<dbReference type="InterPro" id="IPR007298">
    <property type="entry name" value="Cu-R_lipoprotein_NlpE"/>
</dbReference>
<dbReference type="Proteomes" id="UP000199060">
    <property type="component" value="Unassembled WGS sequence"/>
</dbReference>
<evidence type="ECO:0000256" key="1">
    <source>
        <dbReference type="SAM" id="MobiDB-lite"/>
    </source>
</evidence>
<dbReference type="OrthoDB" id="5348860at2"/>
<gene>
    <name evidence="2" type="ORF">SAMN04488104_101915</name>
</gene>
<organism evidence="2 3">
    <name type="scientific">Algoriphagus faecimaris</name>
    <dbReference type="NCBI Taxonomy" id="686796"/>
    <lineage>
        <taxon>Bacteria</taxon>
        <taxon>Pseudomonadati</taxon>
        <taxon>Bacteroidota</taxon>
        <taxon>Cytophagia</taxon>
        <taxon>Cytophagales</taxon>
        <taxon>Cyclobacteriaceae</taxon>
        <taxon>Algoriphagus</taxon>
    </lineage>
</organism>
<accession>A0A1G6SWG8</accession>
<reference evidence="3" key="1">
    <citation type="submission" date="2016-10" db="EMBL/GenBank/DDBJ databases">
        <authorList>
            <person name="Varghese N."/>
            <person name="Submissions S."/>
        </authorList>
    </citation>
    <scope>NUCLEOTIDE SEQUENCE [LARGE SCALE GENOMIC DNA]</scope>
    <source>
        <strain evidence="3">DSM 23095</strain>
    </source>
</reference>
<dbReference type="Pfam" id="PF04170">
    <property type="entry name" value="NlpE"/>
    <property type="match status" value="1"/>
</dbReference>
<dbReference type="AlphaFoldDB" id="A0A1G6SWG8"/>